<comment type="caution">
    <text evidence="1">The sequence shown here is derived from an EMBL/GenBank/DDBJ whole genome shotgun (WGS) entry which is preliminary data.</text>
</comment>
<protein>
    <recommendedName>
        <fullName evidence="3">SipW-cognate class signal peptide</fullName>
    </recommendedName>
</protein>
<reference evidence="1 2" key="1">
    <citation type="submission" date="2018-10" db="EMBL/GenBank/DDBJ databases">
        <authorList>
            <person name="Li J."/>
        </authorList>
    </citation>
    <scope>NUCLEOTIDE SEQUENCE [LARGE SCALE GENOMIC DNA]</scope>
    <source>
        <strain evidence="1 2">IF 016277</strain>
    </source>
</reference>
<dbReference type="Proteomes" id="UP000272503">
    <property type="component" value="Unassembled WGS sequence"/>
</dbReference>
<evidence type="ECO:0008006" key="3">
    <source>
        <dbReference type="Google" id="ProtNLM"/>
    </source>
</evidence>
<gene>
    <name evidence="1" type="ORF">D9V32_05975</name>
</gene>
<dbReference type="EMBL" id="RCUX01000004">
    <property type="protein sequence ID" value="RLP76413.1"/>
    <property type="molecule type" value="Genomic_DNA"/>
</dbReference>
<keyword evidence="2" id="KW-1185">Reference proteome</keyword>
<dbReference type="NCBIfam" id="TIGR04088">
    <property type="entry name" value="cognate_SipW"/>
    <property type="match status" value="1"/>
</dbReference>
<evidence type="ECO:0000313" key="2">
    <source>
        <dbReference type="Proteomes" id="UP000272503"/>
    </source>
</evidence>
<dbReference type="AlphaFoldDB" id="A0A3L7A7X5"/>
<organism evidence="1 2">
    <name type="scientific">Mycetocola tolaasinivorans</name>
    <dbReference type="NCBI Taxonomy" id="76635"/>
    <lineage>
        <taxon>Bacteria</taxon>
        <taxon>Bacillati</taxon>
        <taxon>Actinomycetota</taxon>
        <taxon>Actinomycetes</taxon>
        <taxon>Micrococcales</taxon>
        <taxon>Microbacteriaceae</taxon>
        <taxon>Mycetocola</taxon>
    </lineage>
</organism>
<sequence>MGRHTRHSRAAAGSSWIRLRALLAGGLVLGVGGSLTLAAWTDPEAVQGTFTSGVFDIQGSTDGTNFSSHPYASPAALTFTAGATAMLPGTTVYSAFSLRTTATSVGGNIAINADAANTATGTLGPFLTYELRRVTSRANCVAGFGTGSVSLAAPGSTLSAPITENLALAGAGAVVHYCFAITLPSTATNAAQGQTLSARWTFNGTVG</sequence>
<dbReference type="InterPro" id="IPR023833">
    <property type="entry name" value="Signal_pept_SipW-depend-type"/>
</dbReference>
<dbReference type="RefSeq" id="WP_121647993.1">
    <property type="nucleotide sequence ID" value="NZ_RCUX01000004.1"/>
</dbReference>
<proteinExistence type="predicted"/>
<dbReference type="OrthoDB" id="4949761at2"/>
<accession>A0A3L7A7X5</accession>
<name>A0A3L7A7X5_9MICO</name>
<evidence type="ECO:0000313" key="1">
    <source>
        <dbReference type="EMBL" id="RLP76413.1"/>
    </source>
</evidence>